<dbReference type="Proteomes" id="UP000295390">
    <property type="component" value="Unassembled WGS sequence"/>
</dbReference>
<comment type="caution">
    <text evidence="2">The sequence shown here is derived from an EMBL/GenBank/DDBJ whole genome shotgun (WGS) entry which is preliminary data.</text>
</comment>
<reference evidence="2 3" key="1">
    <citation type="submission" date="2019-03" db="EMBL/GenBank/DDBJ databases">
        <title>Genomic Encyclopedia of Type Strains, Phase III (KMG-III): the genomes of soil and plant-associated and newly described type strains.</title>
        <authorList>
            <person name="Whitman W."/>
        </authorList>
    </citation>
    <scope>NUCLEOTIDE SEQUENCE [LARGE SCALE GENOMIC DNA]</scope>
    <source>
        <strain evidence="2 3">CECT 8283</strain>
    </source>
</reference>
<feature type="chain" id="PRO_5020649034" evidence="1">
    <location>
        <begin position="21"/>
        <end position="110"/>
    </location>
</feature>
<dbReference type="RefSeq" id="WP_133536705.1">
    <property type="nucleotide sequence ID" value="NZ_SNYH01000004.1"/>
</dbReference>
<keyword evidence="1" id="KW-0732">Signal</keyword>
<dbReference type="EMBL" id="SNYH01000004">
    <property type="protein sequence ID" value="TDQ25799.1"/>
    <property type="molecule type" value="Genomic_DNA"/>
</dbReference>
<sequence length="110" mass="13041">MKNSIIFLFVLLLFTPQIQAHNDVVVYDTIENHTDFDELHEELHHQNDNDQQRNEEHHHHCSVISTYASFIPEECNYDLLLFVEIKQEITCYKTGYYNSCLSAIFQPPRV</sequence>
<accession>A0A4R6TDJ4</accession>
<proteinExistence type="predicted"/>
<dbReference type="AlphaFoldDB" id="A0A4R6TDJ4"/>
<gene>
    <name evidence="2" type="ORF">DFQ07_2230</name>
</gene>
<evidence type="ECO:0000256" key="1">
    <source>
        <dbReference type="SAM" id="SignalP"/>
    </source>
</evidence>
<feature type="signal peptide" evidence="1">
    <location>
        <begin position="1"/>
        <end position="20"/>
    </location>
</feature>
<organism evidence="2 3">
    <name type="scientific">Tenacibaculum caenipelagi</name>
    <dbReference type="NCBI Taxonomy" id="1325435"/>
    <lineage>
        <taxon>Bacteria</taxon>
        <taxon>Pseudomonadati</taxon>
        <taxon>Bacteroidota</taxon>
        <taxon>Flavobacteriia</taxon>
        <taxon>Flavobacteriales</taxon>
        <taxon>Flavobacteriaceae</taxon>
        <taxon>Tenacibaculum</taxon>
    </lineage>
</organism>
<dbReference type="OrthoDB" id="1191314at2"/>
<protein>
    <submittedName>
        <fullName evidence="2">Uncharacterized protein</fullName>
    </submittedName>
</protein>
<evidence type="ECO:0000313" key="2">
    <source>
        <dbReference type="EMBL" id="TDQ25799.1"/>
    </source>
</evidence>
<evidence type="ECO:0000313" key="3">
    <source>
        <dbReference type="Proteomes" id="UP000295390"/>
    </source>
</evidence>
<name>A0A4R6TDJ4_9FLAO</name>
<keyword evidence="3" id="KW-1185">Reference proteome</keyword>